<gene>
    <name evidence="1" type="ORF">I6U48_15420</name>
</gene>
<dbReference type="Proteomes" id="UP000694308">
    <property type="component" value="Unassembled WGS sequence"/>
</dbReference>
<protein>
    <submittedName>
        <fullName evidence="1">Uncharacterized protein</fullName>
    </submittedName>
</protein>
<name>A0A949X3B5_9CLOT</name>
<accession>A0A949X3B5</accession>
<dbReference type="EMBL" id="JAEEGC010000072">
    <property type="protein sequence ID" value="MBV7274294.1"/>
    <property type="molecule type" value="Genomic_DNA"/>
</dbReference>
<evidence type="ECO:0000313" key="1">
    <source>
        <dbReference type="EMBL" id="MBV7274294.1"/>
    </source>
</evidence>
<comment type="caution">
    <text evidence="1">The sequence shown here is derived from an EMBL/GenBank/DDBJ whole genome shotgun (WGS) entry which is preliminary data.</text>
</comment>
<sequence length="134" mass="15870">MFNFEERLKKLFFNCANLLLVCTQSGFIGVKNKFEEYSSNDVIYDYLKIGVQAIVDGKPPELLSMIMRCEEMKWIRDTNKTSDDLTLIIIIQQILHYMHVGDIDGFLNLVHEYYPREEYSEIYYLFSDKDTTIK</sequence>
<dbReference type="AlphaFoldDB" id="A0A949X3B5"/>
<organism evidence="1 2">
    <name type="scientific">Clostridium thailandense</name>
    <dbReference type="NCBI Taxonomy" id="2794346"/>
    <lineage>
        <taxon>Bacteria</taxon>
        <taxon>Bacillati</taxon>
        <taxon>Bacillota</taxon>
        <taxon>Clostridia</taxon>
        <taxon>Eubacteriales</taxon>
        <taxon>Clostridiaceae</taxon>
        <taxon>Clostridium</taxon>
    </lineage>
</organism>
<reference evidence="1" key="1">
    <citation type="submission" date="2020-12" db="EMBL/GenBank/DDBJ databases">
        <title>Clostridium thailandense sp. nov., a novel acetogenic bacterium isolated from peat land soil in Thailand.</title>
        <authorList>
            <person name="Chaikitkaew S."/>
            <person name="Birkeland N.K."/>
        </authorList>
    </citation>
    <scope>NUCLEOTIDE SEQUENCE</scope>
    <source>
        <strain evidence="1">PL3</strain>
    </source>
</reference>
<keyword evidence="2" id="KW-1185">Reference proteome</keyword>
<proteinExistence type="predicted"/>
<dbReference type="RefSeq" id="WP_218321356.1">
    <property type="nucleotide sequence ID" value="NZ_JAEEGC010000072.1"/>
</dbReference>
<evidence type="ECO:0000313" key="2">
    <source>
        <dbReference type="Proteomes" id="UP000694308"/>
    </source>
</evidence>